<organism evidence="2 3">
    <name type="scientific">Chaetomium fimeti</name>
    <dbReference type="NCBI Taxonomy" id="1854472"/>
    <lineage>
        <taxon>Eukaryota</taxon>
        <taxon>Fungi</taxon>
        <taxon>Dikarya</taxon>
        <taxon>Ascomycota</taxon>
        <taxon>Pezizomycotina</taxon>
        <taxon>Sordariomycetes</taxon>
        <taxon>Sordariomycetidae</taxon>
        <taxon>Sordariales</taxon>
        <taxon>Chaetomiaceae</taxon>
        <taxon>Chaetomium</taxon>
    </lineage>
</organism>
<sequence>MDYPASPRTVTETKYRSGAADNFYKSVKTVPSSRGGAGTVLIQHNPPSTQK</sequence>
<name>A0AAE0H8C2_9PEZI</name>
<dbReference type="AlphaFoldDB" id="A0AAE0H8C2"/>
<reference evidence="2" key="2">
    <citation type="submission" date="2023-06" db="EMBL/GenBank/DDBJ databases">
        <authorList>
            <consortium name="Lawrence Berkeley National Laboratory"/>
            <person name="Haridas S."/>
            <person name="Hensen N."/>
            <person name="Bonometti L."/>
            <person name="Westerberg I."/>
            <person name="Brannstrom I.O."/>
            <person name="Guillou S."/>
            <person name="Cros-Aarteil S."/>
            <person name="Calhoun S."/>
            <person name="Kuo A."/>
            <person name="Mondo S."/>
            <person name="Pangilinan J."/>
            <person name="Riley R."/>
            <person name="Labutti K."/>
            <person name="Andreopoulos B."/>
            <person name="Lipzen A."/>
            <person name="Chen C."/>
            <person name="Yanf M."/>
            <person name="Daum C."/>
            <person name="Ng V."/>
            <person name="Clum A."/>
            <person name="Steindorff A."/>
            <person name="Ohm R."/>
            <person name="Martin F."/>
            <person name="Silar P."/>
            <person name="Natvig D."/>
            <person name="Lalanne C."/>
            <person name="Gautier V."/>
            <person name="Ament-Velasquez S.L."/>
            <person name="Kruys A."/>
            <person name="Hutchinson M.I."/>
            <person name="Powell A.J."/>
            <person name="Barry K."/>
            <person name="Miller A.N."/>
            <person name="Grigoriev I.V."/>
            <person name="Debuchy R."/>
            <person name="Gladieux P."/>
            <person name="Thoren M.H."/>
            <person name="Johannesson H."/>
        </authorList>
    </citation>
    <scope>NUCLEOTIDE SEQUENCE</scope>
    <source>
        <strain evidence="2">CBS 168.71</strain>
    </source>
</reference>
<dbReference type="Proteomes" id="UP001278766">
    <property type="component" value="Unassembled WGS sequence"/>
</dbReference>
<feature type="region of interest" description="Disordered" evidence="1">
    <location>
        <begin position="29"/>
        <end position="51"/>
    </location>
</feature>
<reference evidence="2" key="1">
    <citation type="journal article" date="2023" name="Mol. Phylogenet. Evol.">
        <title>Genome-scale phylogeny and comparative genomics of the fungal order Sordariales.</title>
        <authorList>
            <person name="Hensen N."/>
            <person name="Bonometti L."/>
            <person name="Westerberg I."/>
            <person name="Brannstrom I.O."/>
            <person name="Guillou S."/>
            <person name="Cros-Aarteil S."/>
            <person name="Calhoun S."/>
            <person name="Haridas S."/>
            <person name="Kuo A."/>
            <person name="Mondo S."/>
            <person name="Pangilinan J."/>
            <person name="Riley R."/>
            <person name="LaButti K."/>
            <person name="Andreopoulos B."/>
            <person name="Lipzen A."/>
            <person name="Chen C."/>
            <person name="Yan M."/>
            <person name="Daum C."/>
            <person name="Ng V."/>
            <person name="Clum A."/>
            <person name="Steindorff A."/>
            <person name="Ohm R.A."/>
            <person name="Martin F."/>
            <person name="Silar P."/>
            <person name="Natvig D.O."/>
            <person name="Lalanne C."/>
            <person name="Gautier V."/>
            <person name="Ament-Velasquez S.L."/>
            <person name="Kruys A."/>
            <person name="Hutchinson M.I."/>
            <person name="Powell A.J."/>
            <person name="Barry K."/>
            <person name="Miller A.N."/>
            <person name="Grigoriev I.V."/>
            <person name="Debuchy R."/>
            <person name="Gladieux P."/>
            <person name="Hiltunen Thoren M."/>
            <person name="Johannesson H."/>
        </authorList>
    </citation>
    <scope>NUCLEOTIDE SEQUENCE</scope>
    <source>
        <strain evidence="2">CBS 168.71</strain>
    </source>
</reference>
<dbReference type="EMBL" id="JAUEPN010000008">
    <property type="protein sequence ID" value="KAK3291820.1"/>
    <property type="molecule type" value="Genomic_DNA"/>
</dbReference>
<evidence type="ECO:0000313" key="3">
    <source>
        <dbReference type="Proteomes" id="UP001278766"/>
    </source>
</evidence>
<evidence type="ECO:0000313" key="2">
    <source>
        <dbReference type="EMBL" id="KAK3291820.1"/>
    </source>
</evidence>
<comment type="caution">
    <text evidence="2">The sequence shown here is derived from an EMBL/GenBank/DDBJ whole genome shotgun (WGS) entry which is preliminary data.</text>
</comment>
<dbReference type="RefSeq" id="XP_062655334.1">
    <property type="nucleotide sequence ID" value="XM_062806876.1"/>
</dbReference>
<dbReference type="GeneID" id="87843824"/>
<proteinExistence type="predicted"/>
<accession>A0AAE0H8C2</accession>
<gene>
    <name evidence="2" type="ORF">B0H64DRAFT_445847</name>
</gene>
<evidence type="ECO:0000256" key="1">
    <source>
        <dbReference type="SAM" id="MobiDB-lite"/>
    </source>
</evidence>
<keyword evidence="3" id="KW-1185">Reference proteome</keyword>
<protein>
    <submittedName>
        <fullName evidence="2">Uncharacterized protein</fullName>
    </submittedName>
</protein>